<evidence type="ECO:0000259" key="2">
    <source>
        <dbReference type="PROSITE" id="PS50280"/>
    </source>
</evidence>
<accession>G4T9R7</accession>
<dbReference type="InterPro" id="IPR046341">
    <property type="entry name" value="SET_dom_sf"/>
</dbReference>
<organism evidence="3 4">
    <name type="scientific">Serendipita indica (strain DSM 11827)</name>
    <name type="common">Root endophyte fungus</name>
    <name type="synonym">Piriformospora indica</name>
    <dbReference type="NCBI Taxonomy" id="1109443"/>
    <lineage>
        <taxon>Eukaryota</taxon>
        <taxon>Fungi</taxon>
        <taxon>Dikarya</taxon>
        <taxon>Basidiomycota</taxon>
        <taxon>Agaricomycotina</taxon>
        <taxon>Agaricomycetes</taxon>
        <taxon>Sebacinales</taxon>
        <taxon>Serendipitaceae</taxon>
        <taxon>Serendipita</taxon>
    </lineage>
</organism>
<keyword evidence="4" id="KW-1185">Reference proteome</keyword>
<evidence type="ECO:0000313" key="4">
    <source>
        <dbReference type="Proteomes" id="UP000007148"/>
    </source>
</evidence>
<proteinExistence type="predicted"/>
<dbReference type="Pfam" id="PF00856">
    <property type="entry name" value="SET"/>
    <property type="match status" value="1"/>
</dbReference>
<dbReference type="STRING" id="1109443.G4T9R7"/>
<dbReference type="SUPFAM" id="SSF82199">
    <property type="entry name" value="SET domain"/>
    <property type="match status" value="1"/>
</dbReference>
<name>G4T9R7_SERID</name>
<dbReference type="InterPro" id="IPR011990">
    <property type="entry name" value="TPR-like_helical_dom_sf"/>
</dbReference>
<dbReference type="Proteomes" id="UP000007148">
    <property type="component" value="Unassembled WGS sequence"/>
</dbReference>
<dbReference type="InterPro" id="IPR019734">
    <property type="entry name" value="TPR_rpt"/>
</dbReference>
<dbReference type="OMA" id="LKMETHH"/>
<dbReference type="InParanoid" id="G4T9R7"/>
<evidence type="ECO:0000256" key="1">
    <source>
        <dbReference type="PROSITE-ProRule" id="PRU00339"/>
    </source>
</evidence>
<dbReference type="SMART" id="SM00317">
    <property type="entry name" value="SET"/>
    <property type="match status" value="1"/>
</dbReference>
<gene>
    <name evidence="3" type="ORF">PIIN_01927</name>
</gene>
<sequence>MAQMAKNTKFHDTSIDDQLLKMLDSAKARAEVEKTAPPFPLPYVSPDALVSELERRRDKWDAEQKTGQNHEIRTTFMGQESFSSSQPLKNLKPIVLKEMHVRTRYTGRYLLCRVIARPSRVVCVTFGVENVNAWPHLVSLYNFPGTFEASGSELDTLFPLYTVLAIREPMVKMALAGSQIYVRIDSPSDLVVLHPDDPLLKGIKWSSGSRKHPLHTRTSSGWKTLGDSHFKRQEYWAAVVAYSRGLQLDPTSTALRLNRSLARIRLGHYSASLRDLNSVLSSDNLSTADKLKGLYRSAQAEYASGRYDAAKQYYEGCLGVDENLVDAKTGIQKCVDRLQEQQTGVYRWEELYDQTLRAKSVLSFDISDFVGPVKVAPVPNRGGGRGILATRDIEVGELLLVSKAIANGPPNNQEGILIALNFHANEIQSGGHYTLIQNLMMKLMDSKQINNDFCQLYGGERHQPSNPDINDYFDENDPLSPPVFIDTNRVEAVCSLNWFGCSPENAANKTESKQEKPSPLNDGKSTVIYLLPSYFNHSCDANATRHFFGDAIVIRALTQIRAGDEITISYIYANEPYHERANTLKKWFPTCDCSLCVEDREAGVGTSKKRQKLLEDRTSTSLPTVRAMVSKMDATYPSTGPRVQPLRSAAHHRLSELLQVQGMRKQNSKAAYEAIKEEMASIEYMGIDVLDKGINDDAVKHEIPIASNRIPYNDTEAALKCLVIANTFCFLDKLDRAKQWARAAVWISHKALGGGIHLFKAKFGDAIQEMGSNVVGLVGKIEKEVKNGIWHLDTKRGS</sequence>
<dbReference type="SMART" id="SM00028">
    <property type="entry name" value="TPR"/>
    <property type="match status" value="2"/>
</dbReference>
<dbReference type="HOGENOM" id="CLU_009043_0_0_1"/>
<dbReference type="OrthoDB" id="5945798at2759"/>
<keyword evidence="1" id="KW-0802">TPR repeat</keyword>
<protein>
    <recommendedName>
        <fullName evidence="2">SET domain-containing protein</fullName>
    </recommendedName>
</protein>
<dbReference type="InterPro" id="IPR001214">
    <property type="entry name" value="SET_dom"/>
</dbReference>
<feature type="domain" description="SET" evidence="2">
    <location>
        <begin position="371"/>
        <end position="571"/>
    </location>
</feature>
<dbReference type="PANTHER" id="PTHR47643:SF2">
    <property type="entry name" value="TPR DOMAIN PROTEIN (AFU_ORTHOLOGUE AFUA_5G12710)"/>
    <property type="match status" value="1"/>
</dbReference>
<dbReference type="PROSITE" id="PS50005">
    <property type="entry name" value="TPR"/>
    <property type="match status" value="1"/>
</dbReference>
<dbReference type="InterPro" id="IPR053209">
    <property type="entry name" value="Gramillin-biosynth_MTr"/>
</dbReference>
<dbReference type="PANTHER" id="PTHR47643">
    <property type="entry name" value="TPR DOMAIN PROTEIN (AFU_ORTHOLOGUE AFUA_5G12710)"/>
    <property type="match status" value="1"/>
</dbReference>
<dbReference type="EMBL" id="CAFZ01000025">
    <property type="protein sequence ID" value="CCA68060.1"/>
    <property type="molecule type" value="Genomic_DNA"/>
</dbReference>
<dbReference type="PROSITE" id="PS50280">
    <property type="entry name" value="SET"/>
    <property type="match status" value="1"/>
</dbReference>
<dbReference type="AlphaFoldDB" id="G4T9R7"/>
<dbReference type="eggNOG" id="KOG2084">
    <property type="taxonomic scope" value="Eukaryota"/>
</dbReference>
<dbReference type="SUPFAM" id="SSF48452">
    <property type="entry name" value="TPR-like"/>
    <property type="match status" value="1"/>
</dbReference>
<evidence type="ECO:0000313" key="3">
    <source>
        <dbReference type="EMBL" id="CCA68060.1"/>
    </source>
</evidence>
<feature type="repeat" description="TPR" evidence="1">
    <location>
        <begin position="219"/>
        <end position="252"/>
    </location>
</feature>
<dbReference type="Gene3D" id="2.170.270.10">
    <property type="entry name" value="SET domain"/>
    <property type="match status" value="1"/>
</dbReference>
<reference evidence="3 4" key="1">
    <citation type="journal article" date="2011" name="PLoS Pathog.">
        <title>Endophytic Life Strategies Decoded by Genome and Transcriptome Analyses of the Mutualistic Root Symbiont Piriformospora indica.</title>
        <authorList>
            <person name="Zuccaro A."/>
            <person name="Lahrmann U."/>
            <person name="Guldener U."/>
            <person name="Langen G."/>
            <person name="Pfiffi S."/>
            <person name="Biedenkopf D."/>
            <person name="Wong P."/>
            <person name="Samans B."/>
            <person name="Grimm C."/>
            <person name="Basiewicz M."/>
            <person name="Murat C."/>
            <person name="Martin F."/>
            <person name="Kogel K.H."/>
        </authorList>
    </citation>
    <scope>NUCLEOTIDE SEQUENCE [LARGE SCALE GENOMIC DNA]</scope>
    <source>
        <strain evidence="3 4">DSM 11827</strain>
    </source>
</reference>
<comment type="caution">
    <text evidence="3">The sequence shown here is derived from an EMBL/GenBank/DDBJ whole genome shotgun (WGS) entry which is preliminary data.</text>
</comment>
<dbReference type="Gene3D" id="1.25.40.10">
    <property type="entry name" value="Tetratricopeptide repeat domain"/>
    <property type="match status" value="1"/>
</dbReference>